<evidence type="ECO:0000313" key="2">
    <source>
        <dbReference type="Proteomes" id="UP000323166"/>
    </source>
</evidence>
<accession>A0A5S4ZNT8</accession>
<sequence>MSGCGSCSSCSLDDKAREYRNSDGKPAVKCTFCGKEVTFDKLPKHCRVTCPECKTDIKVIPLLLN</sequence>
<gene>
    <name evidence="1" type="ORF">LX24_02524</name>
</gene>
<comment type="caution">
    <text evidence="1">The sequence shown here is derived from an EMBL/GenBank/DDBJ whole genome shotgun (WGS) entry which is preliminary data.</text>
</comment>
<dbReference type="Proteomes" id="UP000323166">
    <property type="component" value="Unassembled WGS sequence"/>
</dbReference>
<dbReference type="AlphaFoldDB" id="A0A5S4ZNT8"/>
<protein>
    <submittedName>
        <fullName evidence="1">Uncharacterized protein</fullName>
    </submittedName>
</protein>
<keyword evidence="2" id="KW-1185">Reference proteome</keyword>
<evidence type="ECO:0000313" key="1">
    <source>
        <dbReference type="EMBL" id="TYO93958.1"/>
    </source>
</evidence>
<proteinExistence type="predicted"/>
<name>A0A5S4ZNT8_9FIRM</name>
<organism evidence="1 2">
    <name type="scientific">Desulfallas thermosapovorans DSM 6562</name>
    <dbReference type="NCBI Taxonomy" id="1121431"/>
    <lineage>
        <taxon>Bacteria</taxon>
        <taxon>Bacillati</taxon>
        <taxon>Bacillota</taxon>
        <taxon>Clostridia</taxon>
        <taxon>Eubacteriales</taxon>
        <taxon>Desulfallaceae</taxon>
        <taxon>Desulfallas</taxon>
    </lineage>
</organism>
<dbReference type="EMBL" id="VNHM01000016">
    <property type="protein sequence ID" value="TYO93958.1"/>
    <property type="molecule type" value="Genomic_DNA"/>
</dbReference>
<reference evidence="1 2" key="1">
    <citation type="submission" date="2019-07" db="EMBL/GenBank/DDBJ databases">
        <title>Genomic Encyclopedia of Type Strains, Phase I: the one thousand microbial genomes (KMG-I) project.</title>
        <authorList>
            <person name="Kyrpides N."/>
        </authorList>
    </citation>
    <scope>NUCLEOTIDE SEQUENCE [LARGE SCALE GENOMIC DNA]</scope>
    <source>
        <strain evidence="1 2">DSM 6562</strain>
    </source>
</reference>